<feature type="region of interest" description="Disordered" evidence="6">
    <location>
        <begin position="436"/>
        <end position="464"/>
    </location>
</feature>
<dbReference type="GO" id="GO:0003677">
    <property type="term" value="F:DNA binding"/>
    <property type="evidence" value="ECO:0007669"/>
    <property type="project" value="UniProtKB-KW"/>
</dbReference>
<dbReference type="PANTHER" id="PTHR37937:SF1">
    <property type="entry name" value="CONJUGATIVE TRANSFER: DNA TRANSPORT"/>
    <property type="match status" value="1"/>
</dbReference>
<sequence>MAPDTRRRILRFAVLLLPCFAWFFTAKLMSGIPLNQITWLVLARWILATPEHLPLIAAPILGLVIAFSLAFALKRHATKKGFDGAGYAKHIRGTEAVPIKKLRKLCTEPHTAQIDVAGVPMPTNIENLHTLLNGATGSGKSVLLRALVFSAQKRADRMVIVDPDGDLYSRFGRPTDVLLNPYDQRTEGWSFFNEVRAEYDWKRIALSIVPLGKDNNAEEWNGYARLLLRETARKLHELGTPSVEELFRWTTIASDKDLRAFLTGTLAESLFAGSAEASKALTSARFVLSKYLAEHVTVPAGKFSIRDWMETGTGNLYITWREDMKEAMKPLVSTWVDVFCSALLSLPESYFRRWWLVIDELASMEKLASIEDYLTKGRRKGGCCLAGLQTVSQLDDIFGEKMAQTLRASFRSLVVLGGSKTDPATAEEMSKALGEHEVARPEYTDSRNPGSARNTSERMVRSTERVVTPAQVQTLPDLTGWVAFAGDRPIAKFVLEPVTFAVRNAPFEESTRMKARPARHPSAHAPQSWEQVDLPEDPTMAGQAAAAGYRAIASR</sequence>
<dbReference type="RefSeq" id="WP_169535596.1">
    <property type="nucleotide sequence ID" value="NZ_JABBZE010000001.1"/>
</dbReference>
<comment type="subcellular location">
    <subcellularLocation>
        <location evidence="1">Cell membrane</location>
        <topology evidence="1">Multi-pass membrane protein</topology>
    </subcellularLocation>
</comment>
<evidence type="ECO:0000256" key="3">
    <source>
        <dbReference type="ARBA" id="ARBA00022692"/>
    </source>
</evidence>
<keyword evidence="3 7" id="KW-0812">Transmembrane</keyword>
<feature type="region of interest" description="Disordered" evidence="6">
    <location>
        <begin position="509"/>
        <end position="528"/>
    </location>
</feature>
<feature type="compositionally biased region" description="Basic and acidic residues" evidence="6">
    <location>
        <begin position="455"/>
        <end position="464"/>
    </location>
</feature>
<reference evidence="9 10" key="1">
    <citation type="submission" date="2020-04" db="EMBL/GenBank/DDBJ databases">
        <title>Achromobacter ruhlandii genome sequencing and assembly.</title>
        <authorList>
            <person name="Martins R.C.R."/>
            <person name="Perdigao-Neto L.V."/>
            <person name="Levin A.S.S."/>
            <person name="Costa S.F."/>
        </authorList>
    </citation>
    <scope>NUCLEOTIDE SEQUENCE [LARGE SCALE GENOMIC DNA]</scope>
    <source>
        <strain evidence="9 10">9035ralo</strain>
    </source>
</reference>
<evidence type="ECO:0000313" key="10">
    <source>
        <dbReference type="Proteomes" id="UP000542405"/>
    </source>
</evidence>
<dbReference type="EMBL" id="JABBZE010000001">
    <property type="protein sequence ID" value="NMU88340.1"/>
    <property type="molecule type" value="Genomic_DNA"/>
</dbReference>
<protein>
    <submittedName>
        <fullName evidence="9">Type IV secretion system DNA-binding domain-containing protein</fullName>
    </submittedName>
</protein>
<evidence type="ECO:0000256" key="5">
    <source>
        <dbReference type="ARBA" id="ARBA00023136"/>
    </source>
</evidence>
<dbReference type="InterPro" id="IPR051539">
    <property type="entry name" value="T4SS-coupling_protein"/>
</dbReference>
<feature type="transmembrane region" description="Helical" evidence="7">
    <location>
        <begin position="12"/>
        <end position="32"/>
    </location>
</feature>
<dbReference type="CDD" id="cd01127">
    <property type="entry name" value="TrwB_TraG_TraD_VirD4"/>
    <property type="match status" value="1"/>
</dbReference>
<accession>A0A848NBS4</accession>
<dbReference type="Pfam" id="PF10412">
    <property type="entry name" value="TrwB_AAD_bind"/>
    <property type="match status" value="1"/>
</dbReference>
<feature type="compositionally biased region" description="Basic residues" evidence="6">
    <location>
        <begin position="513"/>
        <end position="522"/>
    </location>
</feature>
<dbReference type="AlphaFoldDB" id="A0A848NBS4"/>
<dbReference type="SUPFAM" id="SSF52540">
    <property type="entry name" value="P-loop containing nucleoside triphosphate hydrolases"/>
    <property type="match status" value="1"/>
</dbReference>
<feature type="transmembrane region" description="Helical" evidence="7">
    <location>
        <begin position="52"/>
        <end position="73"/>
    </location>
</feature>
<evidence type="ECO:0000256" key="1">
    <source>
        <dbReference type="ARBA" id="ARBA00004651"/>
    </source>
</evidence>
<keyword evidence="9" id="KW-0238">DNA-binding</keyword>
<dbReference type="GO" id="GO:0005886">
    <property type="term" value="C:plasma membrane"/>
    <property type="evidence" value="ECO:0007669"/>
    <property type="project" value="UniProtKB-SubCell"/>
</dbReference>
<evidence type="ECO:0000256" key="2">
    <source>
        <dbReference type="ARBA" id="ARBA00022475"/>
    </source>
</evidence>
<organism evidence="9 10">
    <name type="scientific">Achromobacter ruhlandii</name>
    <dbReference type="NCBI Taxonomy" id="72557"/>
    <lineage>
        <taxon>Bacteria</taxon>
        <taxon>Pseudomonadati</taxon>
        <taxon>Pseudomonadota</taxon>
        <taxon>Betaproteobacteria</taxon>
        <taxon>Burkholderiales</taxon>
        <taxon>Alcaligenaceae</taxon>
        <taxon>Achromobacter</taxon>
    </lineage>
</organism>
<name>A0A848NBS4_9BURK</name>
<comment type="caution">
    <text evidence="9">The sequence shown here is derived from an EMBL/GenBank/DDBJ whole genome shotgun (WGS) entry which is preliminary data.</text>
</comment>
<dbReference type="Proteomes" id="UP000542405">
    <property type="component" value="Unassembled WGS sequence"/>
</dbReference>
<gene>
    <name evidence="9" type="ORF">HGQ98_00345</name>
</gene>
<evidence type="ECO:0000256" key="6">
    <source>
        <dbReference type="SAM" id="MobiDB-lite"/>
    </source>
</evidence>
<dbReference type="InterPro" id="IPR019476">
    <property type="entry name" value="T4SS_TraD_DNA-bd"/>
</dbReference>
<keyword evidence="4 7" id="KW-1133">Transmembrane helix</keyword>
<dbReference type="Gene3D" id="3.40.50.300">
    <property type="entry name" value="P-loop containing nucleotide triphosphate hydrolases"/>
    <property type="match status" value="2"/>
</dbReference>
<dbReference type="PANTHER" id="PTHR37937">
    <property type="entry name" value="CONJUGATIVE TRANSFER: DNA TRANSPORT"/>
    <property type="match status" value="1"/>
</dbReference>
<evidence type="ECO:0000256" key="4">
    <source>
        <dbReference type="ARBA" id="ARBA00022989"/>
    </source>
</evidence>
<evidence type="ECO:0000256" key="7">
    <source>
        <dbReference type="SAM" id="Phobius"/>
    </source>
</evidence>
<dbReference type="InterPro" id="IPR027417">
    <property type="entry name" value="P-loop_NTPase"/>
</dbReference>
<keyword evidence="5 7" id="KW-0472">Membrane</keyword>
<proteinExistence type="predicted"/>
<evidence type="ECO:0000313" key="9">
    <source>
        <dbReference type="EMBL" id="NMU88340.1"/>
    </source>
</evidence>
<feature type="domain" description="Type IV secretion system coupling protein TraD DNA-binding" evidence="8">
    <location>
        <begin position="114"/>
        <end position="495"/>
    </location>
</feature>
<keyword evidence="2" id="KW-1003">Cell membrane</keyword>
<evidence type="ECO:0000259" key="8">
    <source>
        <dbReference type="Pfam" id="PF10412"/>
    </source>
</evidence>
<feature type="compositionally biased region" description="Basic and acidic residues" evidence="6">
    <location>
        <begin position="436"/>
        <end position="445"/>
    </location>
</feature>